<gene>
    <name evidence="2" type="ORF">D3876_03860</name>
</gene>
<evidence type="ECO:0000313" key="3">
    <source>
        <dbReference type="Proteomes" id="UP000286100"/>
    </source>
</evidence>
<keyword evidence="3" id="KW-1185">Reference proteome</keyword>
<evidence type="ECO:0000256" key="1">
    <source>
        <dbReference type="SAM" id="Phobius"/>
    </source>
</evidence>
<name>A0A418WQN2_9SPHN</name>
<dbReference type="EMBL" id="QYUM01000002">
    <property type="protein sequence ID" value="RJF93469.1"/>
    <property type="molecule type" value="Genomic_DNA"/>
</dbReference>
<keyword evidence="1" id="KW-1133">Transmembrane helix</keyword>
<comment type="caution">
    <text evidence="2">The sequence shown here is derived from an EMBL/GenBank/DDBJ whole genome shotgun (WGS) entry which is preliminary data.</text>
</comment>
<sequence>MSRLGAIMYAAAIGGIALLFARETLEPSIYLYQESAGYKSALGVVGWLIATVGPVALSVLVWLLVQRLTPRWLVHLAFIPMALVLFRAGSSLFFHASGMTAEVTLGGYAMLAASAFLPLTLLVHTTALVVEGYRAVGHRANGS</sequence>
<dbReference type="AlphaFoldDB" id="A0A418WQN2"/>
<proteinExistence type="predicted"/>
<organism evidence="2 3">
    <name type="scientific">Sphingomonas cavernae</name>
    <dbReference type="NCBI Taxonomy" id="2320861"/>
    <lineage>
        <taxon>Bacteria</taxon>
        <taxon>Pseudomonadati</taxon>
        <taxon>Pseudomonadota</taxon>
        <taxon>Alphaproteobacteria</taxon>
        <taxon>Sphingomonadales</taxon>
        <taxon>Sphingomonadaceae</taxon>
        <taxon>Sphingomonas</taxon>
    </lineage>
</organism>
<protein>
    <submittedName>
        <fullName evidence="2">Uncharacterized protein</fullName>
    </submittedName>
</protein>
<feature type="transmembrane region" description="Helical" evidence="1">
    <location>
        <begin position="45"/>
        <end position="65"/>
    </location>
</feature>
<feature type="transmembrane region" description="Helical" evidence="1">
    <location>
        <begin position="72"/>
        <end position="96"/>
    </location>
</feature>
<keyword evidence="1" id="KW-0472">Membrane</keyword>
<evidence type="ECO:0000313" key="2">
    <source>
        <dbReference type="EMBL" id="RJF93469.1"/>
    </source>
</evidence>
<dbReference type="Proteomes" id="UP000286100">
    <property type="component" value="Unassembled WGS sequence"/>
</dbReference>
<reference evidence="2 3" key="1">
    <citation type="submission" date="2018-09" db="EMBL/GenBank/DDBJ databases">
        <authorList>
            <person name="Zhu H."/>
        </authorList>
    </citation>
    <scope>NUCLEOTIDE SEQUENCE [LARGE SCALE GENOMIC DNA]</scope>
    <source>
        <strain evidence="2 3">K2R01-6</strain>
    </source>
</reference>
<accession>A0A418WQN2</accession>
<keyword evidence="1" id="KW-0812">Transmembrane</keyword>
<feature type="transmembrane region" description="Helical" evidence="1">
    <location>
        <begin position="108"/>
        <end position="130"/>
    </location>
</feature>